<name>A0ABZ2M2Q3_9BACT</name>
<dbReference type="Proteomes" id="UP001370348">
    <property type="component" value="Chromosome"/>
</dbReference>
<dbReference type="SUPFAM" id="SSF53807">
    <property type="entry name" value="Helical backbone' metal receptor"/>
    <property type="match status" value="1"/>
</dbReference>
<feature type="domain" description="Fe/B12 periplasmic-binding" evidence="1">
    <location>
        <begin position="7"/>
        <end position="294"/>
    </location>
</feature>
<dbReference type="Gene3D" id="3.40.50.1980">
    <property type="entry name" value="Nitrogenase molybdenum iron protein domain"/>
    <property type="match status" value="2"/>
</dbReference>
<dbReference type="PANTHER" id="PTHR42860:SF1">
    <property type="entry name" value="VITAMIN B12-BINDING PROTEIN"/>
    <property type="match status" value="1"/>
</dbReference>
<proteinExistence type="predicted"/>
<dbReference type="EMBL" id="CP089984">
    <property type="protein sequence ID" value="WXB16306.1"/>
    <property type="molecule type" value="Genomic_DNA"/>
</dbReference>
<dbReference type="PROSITE" id="PS50983">
    <property type="entry name" value="FE_B12_PBP"/>
    <property type="match status" value="1"/>
</dbReference>
<dbReference type="InterPro" id="IPR002491">
    <property type="entry name" value="ABC_transptr_periplasmic_BD"/>
</dbReference>
<dbReference type="Pfam" id="PF01497">
    <property type="entry name" value="Peripla_BP_2"/>
    <property type="match status" value="1"/>
</dbReference>
<dbReference type="PANTHER" id="PTHR42860">
    <property type="entry name" value="VITAMIN B12-BINDING PROTEIN"/>
    <property type="match status" value="1"/>
</dbReference>
<dbReference type="InterPro" id="IPR051030">
    <property type="entry name" value="Vitamin_B12-ABC_binding"/>
</dbReference>
<sequence length="312" mass="33108">MVAPALRIISLLPSATEMVCAVGAAAELVGISHECDYPEEIRDRPVLTAARISPLGTSRAIDAAVRAVVHEALSIYAVDERTLGELAPDVIVTQDLCEVCAVSLDDVRSAVARLAHRDSVRIVSLSPTRLEHVWGDIQTVASALGRPQRGAEVRAELEARVRAIAERAAMATSRPRVVSIEWLDPIMLGGTWMPELIALAGGTPVGASAGQPAPTVTAEALAKLEPDVVVVKPCGFTLARTMEERGIIEETIAGAVSAAGSRIYVSDGNAFFNRPGPRLVESLEIMAACVHPELFEDFAVKHTAALHALPLR</sequence>
<reference evidence="2 3" key="1">
    <citation type="submission" date="2021-12" db="EMBL/GenBank/DDBJ databases">
        <title>Discovery of the Pendulisporaceae a myxobacterial family with distinct sporulation behavior and unique specialized metabolism.</title>
        <authorList>
            <person name="Garcia R."/>
            <person name="Popoff A."/>
            <person name="Bader C.D."/>
            <person name="Loehr J."/>
            <person name="Walesch S."/>
            <person name="Walt C."/>
            <person name="Boldt J."/>
            <person name="Bunk B."/>
            <person name="Haeckl F.J.F.P.J."/>
            <person name="Gunesch A.P."/>
            <person name="Birkelbach J."/>
            <person name="Nuebel U."/>
            <person name="Pietschmann T."/>
            <person name="Bach T."/>
            <person name="Mueller R."/>
        </authorList>
    </citation>
    <scope>NUCLEOTIDE SEQUENCE [LARGE SCALE GENOMIC DNA]</scope>
    <source>
        <strain evidence="2 3">MSr11954</strain>
    </source>
</reference>
<dbReference type="RefSeq" id="WP_394825931.1">
    <property type="nucleotide sequence ID" value="NZ_CP089984.1"/>
</dbReference>
<protein>
    <submittedName>
        <fullName evidence="2">ABC transporter substrate-binding protein</fullName>
    </submittedName>
</protein>
<keyword evidence="3" id="KW-1185">Reference proteome</keyword>
<evidence type="ECO:0000259" key="1">
    <source>
        <dbReference type="PROSITE" id="PS50983"/>
    </source>
</evidence>
<evidence type="ECO:0000313" key="2">
    <source>
        <dbReference type="EMBL" id="WXB16306.1"/>
    </source>
</evidence>
<accession>A0ABZ2M2Q3</accession>
<organism evidence="2 3">
    <name type="scientific">Pendulispora albinea</name>
    <dbReference type="NCBI Taxonomy" id="2741071"/>
    <lineage>
        <taxon>Bacteria</taxon>
        <taxon>Pseudomonadati</taxon>
        <taxon>Myxococcota</taxon>
        <taxon>Myxococcia</taxon>
        <taxon>Myxococcales</taxon>
        <taxon>Sorangiineae</taxon>
        <taxon>Pendulisporaceae</taxon>
        <taxon>Pendulispora</taxon>
    </lineage>
</organism>
<gene>
    <name evidence="2" type="ORF">LZC94_03300</name>
</gene>
<evidence type="ECO:0000313" key="3">
    <source>
        <dbReference type="Proteomes" id="UP001370348"/>
    </source>
</evidence>